<name>A0A1S4BBA9_TOBAC</name>
<evidence type="ECO:0000256" key="1">
    <source>
        <dbReference type="SAM" id="MobiDB-lite"/>
    </source>
</evidence>
<accession>A0A1S4BBA9</accession>
<proteinExistence type="predicted"/>
<feature type="region of interest" description="Disordered" evidence="1">
    <location>
        <begin position="1"/>
        <end position="47"/>
    </location>
</feature>
<reference evidence="2" key="1">
    <citation type="submission" date="2025-08" db="UniProtKB">
        <authorList>
            <consortium name="RefSeq"/>
        </authorList>
    </citation>
    <scope>IDENTIFICATION</scope>
</reference>
<dbReference type="STRING" id="4097.A0A1S4BBA9"/>
<protein>
    <submittedName>
        <fullName evidence="2">Uncharacterized protein isoform X1</fullName>
    </submittedName>
</protein>
<evidence type="ECO:0000313" key="2">
    <source>
        <dbReference type="RefSeq" id="XP_016486106.1"/>
    </source>
</evidence>
<sequence length="135" mass="15467">MEPIQLDVSQIAAVTSRPSQCPSISDGSESQVSEHSPSENAARRSANEGRRPLWSFFNTINRSESKVVDIENQVFPEYVGLPRKGIWTLGRGRRKPRQNCEFRPEFYWETLSACKQWNHTVILAGTSWSAPWMER</sequence>
<dbReference type="RefSeq" id="XP_016486106.1">
    <property type="nucleotide sequence ID" value="XM_016630620.1"/>
</dbReference>
<dbReference type="AlphaFoldDB" id="A0A1S4BBA9"/>
<dbReference type="KEGG" id="nta:107806467"/>
<organism evidence="2">
    <name type="scientific">Nicotiana tabacum</name>
    <name type="common">Common tobacco</name>
    <dbReference type="NCBI Taxonomy" id="4097"/>
    <lineage>
        <taxon>Eukaryota</taxon>
        <taxon>Viridiplantae</taxon>
        <taxon>Streptophyta</taxon>
        <taxon>Embryophyta</taxon>
        <taxon>Tracheophyta</taxon>
        <taxon>Spermatophyta</taxon>
        <taxon>Magnoliopsida</taxon>
        <taxon>eudicotyledons</taxon>
        <taxon>Gunneridae</taxon>
        <taxon>Pentapetalae</taxon>
        <taxon>asterids</taxon>
        <taxon>lamiids</taxon>
        <taxon>Solanales</taxon>
        <taxon>Solanaceae</taxon>
        <taxon>Nicotianoideae</taxon>
        <taxon>Nicotianeae</taxon>
        <taxon>Nicotiana</taxon>
    </lineage>
</organism>
<feature type="compositionally biased region" description="Polar residues" evidence="1">
    <location>
        <begin position="12"/>
        <end position="39"/>
    </location>
</feature>
<gene>
    <name evidence="2" type="primary">LOC107806467</name>
</gene>
<dbReference type="PaxDb" id="4097-A0A1S4BBA9"/>